<comment type="caution">
    <text evidence="2">The sequence shown here is derived from an EMBL/GenBank/DDBJ whole genome shotgun (WGS) entry which is preliminary data.</text>
</comment>
<sequence>MSTSVVRLAGSSKTVFTAWQSLRKSVDRTSVRQSEQESCAVCQPTSRNRNSG</sequence>
<protein>
    <submittedName>
        <fullName evidence="2">Uncharacterized protein</fullName>
    </submittedName>
</protein>
<evidence type="ECO:0000313" key="3">
    <source>
        <dbReference type="Proteomes" id="UP000753376"/>
    </source>
</evidence>
<gene>
    <name evidence="2" type="ORF">KO508_13110</name>
</gene>
<keyword evidence="3" id="KW-1185">Reference proteome</keyword>
<dbReference type="RefSeq" id="WP_216008743.1">
    <property type="nucleotide sequence ID" value="NZ_JAHKPV010000019.1"/>
</dbReference>
<dbReference type="EMBL" id="JAHKPV010000019">
    <property type="protein sequence ID" value="MBU2874942.1"/>
    <property type="molecule type" value="Genomic_DNA"/>
</dbReference>
<proteinExistence type="predicted"/>
<organism evidence="2 3">
    <name type="scientific">Marinobacter salexigens</name>
    <dbReference type="NCBI Taxonomy" id="1925763"/>
    <lineage>
        <taxon>Bacteria</taxon>
        <taxon>Pseudomonadati</taxon>
        <taxon>Pseudomonadota</taxon>
        <taxon>Gammaproteobacteria</taxon>
        <taxon>Pseudomonadales</taxon>
        <taxon>Marinobacteraceae</taxon>
        <taxon>Marinobacter</taxon>
    </lineage>
</organism>
<evidence type="ECO:0000313" key="2">
    <source>
        <dbReference type="EMBL" id="MBU2874942.1"/>
    </source>
</evidence>
<dbReference type="Proteomes" id="UP000753376">
    <property type="component" value="Unassembled WGS sequence"/>
</dbReference>
<accession>A0ABS6ACM6</accession>
<name>A0ABS6ACM6_9GAMM</name>
<feature type="region of interest" description="Disordered" evidence="1">
    <location>
        <begin position="30"/>
        <end position="52"/>
    </location>
</feature>
<feature type="compositionally biased region" description="Polar residues" evidence="1">
    <location>
        <begin position="31"/>
        <end position="52"/>
    </location>
</feature>
<evidence type="ECO:0000256" key="1">
    <source>
        <dbReference type="SAM" id="MobiDB-lite"/>
    </source>
</evidence>
<reference evidence="2 3" key="1">
    <citation type="submission" date="2021-05" db="EMBL/GenBank/DDBJ databases">
        <title>Draft genomes of bacteria isolated from model marine particles.</title>
        <authorList>
            <person name="Datta M.S."/>
            <person name="Schwartzman J.A."/>
            <person name="Enke T.N."/>
            <person name="Saavedra J."/>
            <person name="Cermak N."/>
            <person name="Cordero O.X."/>
        </authorList>
    </citation>
    <scope>NUCLEOTIDE SEQUENCE [LARGE SCALE GENOMIC DNA]</scope>
    <source>
        <strain evidence="2 3">D2M19</strain>
    </source>
</reference>